<sequence>MQALLWKTFKLLLMSLGALLLLAVLLFVGANLWVLAQTHGRIEHELPLCGPERVGIVFGTSHWTRSGVRNPHFDARINAASRLMRLSRVEHLLLSGDNRTRQYNEPITMWRDLRAQYVRDEDMTLDYAGFSTFDTLARARDVFGVDRVLLVTQSWHLPRALFIADALGLEAYGCSAPSRPVAGLWRLQAREWMARAATVGDLYVWGREPYFLGPLEPLQIAPPAWRQLLDLEPEAEELP</sequence>
<keyword evidence="3" id="KW-1185">Reference proteome</keyword>
<protein>
    <submittedName>
        <fullName evidence="2">SanA-like protein</fullName>
    </submittedName>
</protein>
<evidence type="ECO:0000259" key="1">
    <source>
        <dbReference type="Pfam" id="PF02698"/>
    </source>
</evidence>
<gene>
    <name evidence="2" type="ORF">EKK97_15720</name>
</gene>
<feature type="domain" description="DUF218" evidence="1">
    <location>
        <begin position="56"/>
        <end position="189"/>
    </location>
</feature>
<evidence type="ECO:0000313" key="2">
    <source>
        <dbReference type="EMBL" id="QHC50739.1"/>
    </source>
</evidence>
<dbReference type="RefSeq" id="WP_159553294.1">
    <property type="nucleotide sequence ID" value="NZ_CP035042.1"/>
</dbReference>
<dbReference type="CDD" id="cd06259">
    <property type="entry name" value="YdcF-like"/>
    <property type="match status" value="1"/>
</dbReference>
<accession>A0A6I6SJL1</accession>
<dbReference type="KEGG" id="htx:EKK97_15720"/>
<dbReference type="PANTHER" id="PTHR30336">
    <property type="entry name" value="INNER MEMBRANE PROTEIN, PROBABLE PERMEASE"/>
    <property type="match status" value="1"/>
</dbReference>
<dbReference type="InterPro" id="IPR003848">
    <property type="entry name" value="DUF218"/>
</dbReference>
<organism evidence="2 3">
    <name type="scientific">Billgrantia tianxiuensis</name>
    <dbReference type="NCBI Taxonomy" id="2497861"/>
    <lineage>
        <taxon>Bacteria</taxon>
        <taxon>Pseudomonadati</taxon>
        <taxon>Pseudomonadota</taxon>
        <taxon>Gammaproteobacteria</taxon>
        <taxon>Oceanospirillales</taxon>
        <taxon>Halomonadaceae</taxon>
        <taxon>Billgrantia</taxon>
    </lineage>
</organism>
<dbReference type="GO" id="GO:0005886">
    <property type="term" value="C:plasma membrane"/>
    <property type="evidence" value="ECO:0007669"/>
    <property type="project" value="TreeGrafter"/>
</dbReference>
<dbReference type="AlphaFoldDB" id="A0A6I6SJL1"/>
<evidence type="ECO:0000313" key="3">
    <source>
        <dbReference type="Proteomes" id="UP000464013"/>
    </source>
</evidence>
<dbReference type="OrthoDB" id="9782395at2"/>
<dbReference type="PANTHER" id="PTHR30336:SF20">
    <property type="entry name" value="DUF218 DOMAIN-CONTAINING PROTEIN"/>
    <property type="match status" value="1"/>
</dbReference>
<dbReference type="EMBL" id="CP035042">
    <property type="protein sequence ID" value="QHC50739.1"/>
    <property type="molecule type" value="Genomic_DNA"/>
</dbReference>
<proteinExistence type="predicted"/>
<reference evidence="2 3" key="1">
    <citation type="submission" date="2019-01" db="EMBL/GenBank/DDBJ databases">
        <title>Complete genome of a denitifying bacterium Halomons sp. BC-M4-5.</title>
        <authorList>
            <person name="Wang L."/>
            <person name="Shao Z."/>
        </authorList>
    </citation>
    <scope>NUCLEOTIDE SEQUENCE [LARGE SCALE GENOMIC DNA]</scope>
    <source>
        <strain evidence="2 3">BC-M4-5</strain>
    </source>
</reference>
<dbReference type="Proteomes" id="UP000464013">
    <property type="component" value="Chromosome"/>
</dbReference>
<dbReference type="InterPro" id="IPR051599">
    <property type="entry name" value="Cell_Envelope_Assoc"/>
</dbReference>
<name>A0A6I6SJL1_9GAMM</name>
<dbReference type="Pfam" id="PF02698">
    <property type="entry name" value="DUF218"/>
    <property type="match status" value="1"/>
</dbReference>